<reference evidence="4 5" key="1">
    <citation type="submission" date="2025-04" db="UniProtKB">
        <authorList>
            <consortium name="RefSeq"/>
        </authorList>
    </citation>
    <scope>IDENTIFICATION</scope>
    <source>
        <tissue evidence="4 5">Muscle</tissue>
    </source>
</reference>
<feature type="signal peptide" evidence="2">
    <location>
        <begin position="1"/>
        <end position="16"/>
    </location>
</feature>
<evidence type="ECO:0000256" key="2">
    <source>
        <dbReference type="SAM" id="SignalP"/>
    </source>
</evidence>
<feature type="region of interest" description="Disordered" evidence="1">
    <location>
        <begin position="145"/>
        <end position="164"/>
    </location>
</feature>
<evidence type="ECO:0000313" key="5">
    <source>
        <dbReference type="RefSeq" id="XP_033354805.1"/>
    </source>
</evidence>
<evidence type="ECO:0000256" key="1">
    <source>
        <dbReference type="SAM" id="MobiDB-lite"/>
    </source>
</evidence>
<keyword evidence="3" id="KW-1185">Reference proteome</keyword>
<evidence type="ECO:0000313" key="3">
    <source>
        <dbReference type="Proteomes" id="UP000504631"/>
    </source>
</evidence>
<dbReference type="KEGG" id="bvk:117236190"/>
<accession>A0A6J3KP27</accession>
<dbReference type="RefSeq" id="XP_033354807.1">
    <property type="nucleotide sequence ID" value="XM_033498916.1"/>
</dbReference>
<evidence type="ECO:0000313" key="6">
    <source>
        <dbReference type="RefSeq" id="XP_033354807.1"/>
    </source>
</evidence>
<dbReference type="RefSeq" id="XP_033354805.1">
    <property type="nucleotide sequence ID" value="XM_033498914.1"/>
</dbReference>
<protein>
    <submittedName>
        <fullName evidence="4 5">Uncharacterized protein LOC117236190</fullName>
    </submittedName>
</protein>
<sequence>MKQILAVCLLLTVADANVFRENHGSPLNRFFHPKRWFPSPEHQFESPGHSFPIPEHLFPTPGHSLPTPAYMQVSSDQSPFHKQLEKLFPHKVNQQNKASESCTAVRICHSPLTGEIIITEFDGIQPISNENLGCTSGNKKYSDNVNSNNENLNSNRNVKGNPRTTMPILTTTSQSQTSESPHNYGEGIIDIRMGY</sequence>
<dbReference type="RefSeq" id="XP_033354804.1">
    <property type="nucleotide sequence ID" value="XM_033498913.1"/>
</dbReference>
<feature type="compositionally biased region" description="Low complexity" evidence="1">
    <location>
        <begin position="145"/>
        <end position="157"/>
    </location>
</feature>
<keyword evidence="2" id="KW-0732">Signal</keyword>
<dbReference type="Proteomes" id="UP000504631">
    <property type="component" value="Unplaced"/>
</dbReference>
<dbReference type="AlphaFoldDB" id="A0A6J3KP27"/>
<feature type="chain" id="PRO_5044643884" evidence="2">
    <location>
        <begin position="17"/>
        <end position="195"/>
    </location>
</feature>
<proteinExistence type="predicted"/>
<organism evidence="3 5">
    <name type="scientific">Bombus vosnesenskii</name>
    <dbReference type="NCBI Taxonomy" id="207650"/>
    <lineage>
        <taxon>Eukaryota</taxon>
        <taxon>Metazoa</taxon>
        <taxon>Ecdysozoa</taxon>
        <taxon>Arthropoda</taxon>
        <taxon>Hexapoda</taxon>
        <taxon>Insecta</taxon>
        <taxon>Pterygota</taxon>
        <taxon>Neoptera</taxon>
        <taxon>Endopterygota</taxon>
        <taxon>Hymenoptera</taxon>
        <taxon>Apocrita</taxon>
        <taxon>Aculeata</taxon>
        <taxon>Apoidea</taxon>
        <taxon>Anthophila</taxon>
        <taxon>Apidae</taxon>
        <taxon>Bombus</taxon>
        <taxon>Pyrobombus</taxon>
    </lineage>
</organism>
<name>A0A6J3KP27_9HYME</name>
<gene>
    <name evidence="4 5 6" type="primary">LOC117236190</name>
</gene>
<dbReference type="GeneID" id="117236190"/>
<evidence type="ECO:0000313" key="4">
    <source>
        <dbReference type="RefSeq" id="XP_033354804.1"/>
    </source>
</evidence>